<dbReference type="EMBL" id="AFFY01000016">
    <property type="protein sequence ID" value="EHH00990.1"/>
    <property type="molecule type" value="Genomic_DNA"/>
</dbReference>
<accession>G5SP43</accession>
<dbReference type="Proteomes" id="UP000003598">
    <property type="component" value="Unassembled WGS sequence"/>
</dbReference>
<name>G5SP43_9BACT</name>
<organism evidence="1 2">
    <name type="scientific">Paraprevotella clara YIT 11840</name>
    <dbReference type="NCBI Taxonomy" id="762968"/>
    <lineage>
        <taxon>Bacteria</taxon>
        <taxon>Pseudomonadati</taxon>
        <taxon>Bacteroidota</taxon>
        <taxon>Bacteroidia</taxon>
        <taxon>Bacteroidales</taxon>
        <taxon>Prevotellaceae</taxon>
        <taxon>Paraprevotella</taxon>
    </lineage>
</organism>
<evidence type="ECO:0000313" key="2">
    <source>
        <dbReference type="Proteomes" id="UP000003598"/>
    </source>
</evidence>
<dbReference type="STRING" id="762968.HMPREF9441_01038"/>
<evidence type="ECO:0000313" key="1">
    <source>
        <dbReference type="EMBL" id="EHH00990.1"/>
    </source>
</evidence>
<gene>
    <name evidence="1" type="ORF">HMPREF9441_01038</name>
</gene>
<dbReference type="HOGENOM" id="CLU_3293624_0_0_10"/>
<sequence length="40" mass="4897">MLLSKFQIFEFAFWDIENSLSNWICTSYDFLVKKRICIVF</sequence>
<proteinExistence type="predicted"/>
<dbReference type="AlphaFoldDB" id="G5SP43"/>
<reference evidence="1 2" key="1">
    <citation type="submission" date="2011-03" db="EMBL/GenBank/DDBJ databases">
        <authorList>
            <person name="Weinstock G."/>
            <person name="Sodergren E."/>
            <person name="Clifton S."/>
            <person name="Fulton L."/>
            <person name="Fulton B."/>
            <person name="Courtney L."/>
            <person name="Fronick C."/>
            <person name="Harrison M."/>
            <person name="Strong C."/>
            <person name="Farmer C."/>
            <person name="Delahaunty K."/>
            <person name="Markovic C."/>
            <person name="Hall O."/>
            <person name="Minx P."/>
            <person name="Tomlinson C."/>
            <person name="Mitreva M."/>
            <person name="Hou S."/>
            <person name="Chen J."/>
            <person name="Wollam A."/>
            <person name="Pepin K.H."/>
            <person name="Johnson M."/>
            <person name="Bhonagiri V."/>
            <person name="Zhang X."/>
            <person name="Suruliraj S."/>
            <person name="Warren W."/>
            <person name="Chinwalla A."/>
            <person name="Mardis E.R."/>
            <person name="Wilson R.K."/>
        </authorList>
    </citation>
    <scope>NUCLEOTIDE SEQUENCE [LARGE SCALE GENOMIC DNA]</scope>
    <source>
        <strain evidence="1 2">YIT 11840</strain>
    </source>
</reference>
<protein>
    <submittedName>
        <fullName evidence="1">Uncharacterized protein</fullName>
    </submittedName>
</protein>
<comment type="caution">
    <text evidence="1">The sequence shown here is derived from an EMBL/GenBank/DDBJ whole genome shotgun (WGS) entry which is preliminary data.</text>
</comment>
<keyword evidence="2" id="KW-1185">Reference proteome</keyword>